<dbReference type="Gene3D" id="1.10.287.70">
    <property type="match status" value="1"/>
</dbReference>
<evidence type="ECO:0000256" key="8">
    <source>
        <dbReference type="SAM" id="MobiDB-lite"/>
    </source>
</evidence>
<dbReference type="AlphaFoldDB" id="A0A4Q5A4N3"/>
<dbReference type="Proteomes" id="UP000291187">
    <property type="component" value="Unassembled WGS sequence"/>
</dbReference>
<sequence length="357" mass="39627">MSIMNYHDELLVQFTRGAELVNRPRVSPARSPVHPCSSQRPRRLFARTIDSMTLEKWERITNIPLFILSAVFLFAYSWQILAQTHLQGCFIAINTVWVVYGVDYVVELFLAPNKWLWFRKNILLLLTLALPIFRPLRMLRLIPMLHIFNRSAGAMTRGRITLYATSAILMLIYVGALAEYSAEHLAPNATITTFPLSLWWAFVTVTTVGYGDVYPVTDTGKIVAVGLMLTGIALIGIVSAMISSWIIDQVNVTKKPDGAGSASSSSYNDAEMRLMRAEMLRLADSVGQLNAELKRTHRITTKKHHFHETTHHDGLSPVRSALVDELDPSLDAPTPPQGSPAPPATGAAAHTPTGQDQ</sequence>
<evidence type="ECO:0000256" key="1">
    <source>
        <dbReference type="ARBA" id="ARBA00004141"/>
    </source>
</evidence>
<feature type="transmembrane region" description="Helical" evidence="9">
    <location>
        <begin position="160"/>
        <end position="178"/>
    </location>
</feature>
<organism evidence="11 12">
    <name type="scientific">Bifidobacterium pseudolongum subsp. globosum</name>
    <dbReference type="NCBI Taxonomy" id="1690"/>
    <lineage>
        <taxon>Bacteria</taxon>
        <taxon>Bacillati</taxon>
        <taxon>Actinomycetota</taxon>
        <taxon>Actinomycetes</taxon>
        <taxon>Bifidobacteriales</taxon>
        <taxon>Bifidobacteriaceae</taxon>
        <taxon>Bifidobacterium</taxon>
    </lineage>
</organism>
<accession>A0A4Q5A4N3</accession>
<evidence type="ECO:0000313" key="12">
    <source>
        <dbReference type="Proteomes" id="UP000291187"/>
    </source>
</evidence>
<keyword evidence="2" id="KW-0813">Transport</keyword>
<evidence type="ECO:0000313" key="11">
    <source>
        <dbReference type="EMBL" id="RYQ16154.1"/>
    </source>
</evidence>
<feature type="transmembrane region" description="Helical" evidence="9">
    <location>
        <begin position="190"/>
        <end position="210"/>
    </location>
</feature>
<keyword evidence="5" id="KW-0406">Ion transport</keyword>
<feature type="domain" description="Potassium channel" evidence="10">
    <location>
        <begin position="171"/>
        <end position="246"/>
    </location>
</feature>
<evidence type="ECO:0000256" key="5">
    <source>
        <dbReference type="ARBA" id="ARBA00023065"/>
    </source>
</evidence>
<evidence type="ECO:0000256" key="2">
    <source>
        <dbReference type="ARBA" id="ARBA00022448"/>
    </source>
</evidence>
<dbReference type="InterPro" id="IPR013099">
    <property type="entry name" value="K_chnl_dom"/>
</dbReference>
<proteinExistence type="predicted"/>
<evidence type="ECO:0000259" key="10">
    <source>
        <dbReference type="Pfam" id="PF07885"/>
    </source>
</evidence>
<feature type="transmembrane region" description="Helical" evidence="9">
    <location>
        <begin position="122"/>
        <end position="139"/>
    </location>
</feature>
<gene>
    <name evidence="11" type="ORF">PG2071B_1722</name>
</gene>
<evidence type="ECO:0000256" key="3">
    <source>
        <dbReference type="ARBA" id="ARBA00022692"/>
    </source>
</evidence>
<dbReference type="EMBL" id="RYUM01000029">
    <property type="protein sequence ID" value="RYQ16154.1"/>
    <property type="molecule type" value="Genomic_DNA"/>
</dbReference>
<comment type="subcellular location">
    <subcellularLocation>
        <location evidence="1">Membrane</location>
        <topology evidence="1">Multi-pass membrane protein</topology>
    </subcellularLocation>
</comment>
<protein>
    <submittedName>
        <fullName evidence="11">Voltage-gated potassium channel</fullName>
    </submittedName>
</protein>
<evidence type="ECO:0000256" key="7">
    <source>
        <dbReference type="ARBA" id="ARBA00023303"/>
    </source>
</evidence>
<keyword evidence="6 9" id="KW-0472">Membrane</keyword>
<keyword evidence="4 9" id="KW-1133">Transmembrane helix</keyword>
<dbReference type="SUPFAM" id="SSF81324">
    <property type="entry name" value="Voltage-gated potassium channels"/>
    <property type="match status" value="1"/>
</dbReference>
<dbReference type="GO" id="GO:0008076">
    <property type="term" value="C:voltage-gated potassium channel complex"/>
    <property type="evidence" value="ECO:0007669"/>
    <property type="project" value="InterPro"/>
</dbReference>
<keyword evidence="3 9" id="KW-0812">Transmembrane</keyword>
<dbReference type="GO" id="GO:0001508">
    <property type="term" value="P:action potential"/>
    <property type="evidence" value="ECO:0007669"/>
    <property type="project" value="TreeGrafter"/>
</dbReference>
<evidence type="ECO:0000256" key="4">
    <source>
        <dbReference type="ARBA" id="ARBA00022989"/>
    </source>
</evidence>
<dbReference type="PANTHER" id="PTHR11537">
    <property type="entry name" value="VOLTAGE-GATED POTASSIUM CHANNEL"/>
    <property type="match status" value="1"/>
</dbReference>
<feature type="compositionally biased region" description="Low complexity" evidence="8">
    <location>
        <begin position="344"/>
        <end position="357"/>
    </location>
</feature>
<dbReference type="GO" id="GO:0005249">
    <property type="term" value="F:voltage-gated potassium channel activity"/>
    <property type="evidence" value="ECO:0007669"/>
    <property type="project" value="InterPro"/>
</dbReference>
<evidence type="ECO:0000256" key="9">
    <source>
        <dbReference type="SAM" id="Phobius"/>
    </source>
</evidence>
<dbReference type="InterPro" id="IPR028325">
    <property type="entry name" value="VG_K_chnl"/>
</dbReference>
<feature type="compositionally biased region" description="Pro residues" evidence="8">
    <location>
        <begin position="333"/>
        <end position="343"/>
    </location>
</feature>
<evidence type="ECO:0000256" key="6">
    <source>
        <dbReference type="ARBA" id="ARBA00023136"/>
    </source>
</evidence>
<dbReference type="Pfam" id="PF07885">
    <property type="entry name" value="Ion_trans_2"/>
    <property type="match status" value="1"/>
</dbReference>
<feature type="region of interest" description="Disordered" evidence="8">
    <location>
        <begin position="322"/>
        <end position="357"/>
    </location>
</feature>
<keyword evidence="7 11" id="KW-0407">Ion channel</keyword>
<reference evidence="11 12" key="1">
    <citation type="submission" date="2018-12" db="EMBL/GenBank/DDBJ databases">
        <title>Unveiling genomic diversity among members of the Bifidobacterium pseudolongum species, a widely distributed gut commensal of the animal kingdom.</title>
        <authorList>
            <person name="Lugli G.A."/>
            <person name="Duranti S."/>
            <person name="Albert K."/>
            <person name="Mancabelli L."/>
            <person name="Napoli S."/>
            <person name="Viappiani A."/>
            <person name="Anzalone R."/>
            <person name="Longhi G."/>
            <person name="Milani C."/>
            <person name="Turroni F."/>
            <person name="Alessandri G."/>
            <person name="Sela D.A."/>
            <person name="Van Sinderen D."/>
            <person name="Ventura M."/>
        </authorList>
    </citation>
    <scope>NUCLEOTIDE SEQUENCE [LARGE SCALE GENOMIC DNA]</scope>
    <source>
        <strain evidence="11 12">2071B</strain>
    </source>
</reference>
<comment type="caution">
    <text evidence="11">The sequence shown here is derived from an EMBL/GenBank/DDBJ whole genome shotgun (WGS) entry which is preliminary data.</text>
</comment>
<dbReference type="PANTHER" id="PTHR11537:SF254">
    <property type="entry name" value="POTASSIUM VOLTAGE-GATED CHANNEL PROTEIN SHAB"/>
    <property type="match status" value="1"/>
</dbReference>
<feature type="transmembrane region" description="Helical" evidence="9">
    <location>
        <begin position="60"/>
        <end position="78"/>
    </location>
</feature>
<feature type="transmembrane region" description="Helical" evidence="9">
    <location>
        <begin position="222"/>
        <end position="247"/>
    </location>
</feature>
<name>A0A4Q5A4N3_9BIFI</name>
<feature type="transmembrane region" description="Helical" evidence="9">
    <location>
        <begin position="90"/>
        <end position="110"/>
    </location>
</feature>